<dbReference type="GO" id="GO:0140662">
    <property type="term" value="F:ATP-dependent protein folding chaperone"/>
    <property type="evidence" value="ECO:0007669"/>
    <property type="project" value="InterPro"/>
</dbReference>
<dbReference type="InterPro" id="IPR043129">
    <property type="entry name" value="ATPase_NBD"/>
</dbReference>
<dbReference type="PANTHER" id="PTHR14187">
    <property type="entry name" value="ALPHA KINASE/ELONGATION FACTOR 2 KINASE"/>
    <property type="match status" value="1"/>
</dbReference>
<keyword evidence="1" id="KW-0547">Nucleotide-binding</keyword>
<dbReference type="InterPro" id="IPR013126">
    <property type="entry name" value="Hsp_70_fam"/>
</dbReference>
<evidence type="ECO:0000256" key="1">
    <source>
        <dbReference type="ARBA" id="ARBA00022741"/>
    </source>
</evidence>
<dbReference type="EMBL" id="WIPF01000061">
    <property type="protein sequence ID" value="KAF3216935.1"/>
    <property type="molecule type" value="Genomic_DNA"/>
</dbReference>
<dbReference type="Gene3D" id="3.30.420.40">
    <property type="match status" value="2"/>
</dbReference>
<dbReference type="Pfam" id="PF00012">
    <property type="entry name" value="HSP70"/>
    <property type="match status" value="1"/>
</dbReference>
<sequence>MYASQQAGNPAFNQYQQPQTQATPISPQWSGQSQPGYQQPVNQGPANYANPYDQKVPFPPQPAAPPNFQFQQQPPQQQFQQQQFQAQVHPQFSPQNTGFQQHQQFQHAPQQQAPPLGMGVPPIQQYHPQGNPAFMQNAAPQVGQTFQVQNFAGPAPGAQYGRHKIIVALDFGTTYSGLAFADTTPGEPQISIIQNWPNCGTRALSQVPTEIAYPTTGGQFSWGYDIQPTLSILKWFKLFLEYPDEEIAGLCDLPPGKTIEDIVADFLSAVYQHAIAQLHVQRGKAVMDITQVDFVLTIPAVWNEQACARTKRAAERAGFATNHTLNMCTEPEAAALYTLRSSETSANVGDKIIVCDAGGGTVDLISYNIRRIHPRLEVDEAVVGSGDTCGSTYIDQAFEDFFKTRMGAHYNSLRVAQRQRVMRNFEEVKCGFRDREDQETYSVIVPGRDNIPEARVVDGEFEITRAEMRSLFDPVIDKVIELIAEQVRQIAHVDKTASNKQILLVGGFGQSPYLYNRVVAWAKPQGINVLQPKDGDVAVVKGGVIRGIDLSAPQQVGSIGDPTRAMWVRKCRKHYGTLMIAHFIPGQHLEEDAFFDPLTGLKMARNQISWFVYKGAEISDDKKISQQFHRTFRKTTPWVDTIVVCEDDFPPMRMTPRVKVLCKLTADLTNQSKRIFDVEYGFMKKIFTSDIKLPVSDSDATTKSAIFPQHQQQQQQQQQQTPSHIRSHSRKISTGVTPLPTDWTQTYDQVLEFRRVLSQLTVLGKYQQKITALAQGKNKSLAGVFVGHNQQLPPAPPGGPLAGKDQAGGATGGDEESLLPLEKAVVDAKRRLDEEKRLLGEVKERVKEVDMANIPEEVKTAGMVAAKAELEIWLDEQLRLAGEGSATPRKGKVLGMVHGDEDFDLDEELAEIKRVYEDYVESRERMLHAFLLASQPIKKEPIPQKLGRERSNTANSGPGLGRGELPELLGAVGELGYWKERMDELGELMKAMKEGNNVAARELEGVMGKLRSESQLLDNFGGGGVRIQHREVHDGNSNPFQGSLELARVWEAAAEDAEKTTSTETNKDATYAETKLEEVDKLLEQLKDLLPEEETTRKKKNVNWRGLRGNVGFSNEI</sequence>
<gene>
    <name evidence="4" type="ORF">TWF191_008839</name>
</gene>
<dbReference type="CDD" id="cd10170">
    <property type="entry name" value="ASKHA_NBD_HSP70"/>
    <property type="match status" value="1"/>
</dbReference>
<dbReference type="Proteomes" id="UP000483672">
    <property type="component" value="Unassembled WGS sequence"/>
</dbReference>
<name>A0A7C8UN54_ORBOL</name>
<comment type="caution">
    <text evidence="4">The sequence shown here is derived from an EMBL/GenBank/DDBJ whole genome shotgun (WGS) entry which is preliminary data.</text>
</comment>
<dbReference type="Gene3D" id="3.90.640.10">
    <property type="entry name" value="Actin, Chain A, domain 4"/>
    <property type="match status" value="1"/>
</dbReference>
<evidence type="ECO:0000256" key="2">
    <source>
        <dbReference type="ARBA" id="ARBA00022840"/>
    </source>
</evidence>
<feature type="region of interest" description="Disordered" evidence="3">
    <location>
        <begin position="1"/>
        <end position="116"/>
    </location>
</feature>
<feature type="compositionally biased region" description="Polar residues" evidence="3">
    <location>
        <begin position="1"/>
        <end position="45"/>
    </location>
</feature>
<evidence type="ECO:0000256" key="3">
    <source>
        <dbReference type="SAM" id="MobiDB-lite"/>
    </source>
</evidence>
<feature type="compositionally biased region" description="Low complexity" evidence="3">
    <location>
        <begin position="99"/>
        <end position="114"/>
    </location>
</feature>
<organism evidence="4 5">
    <name type="scientific">Orbilia oligospora</name>
    <name type="common">Nematode-trapping fungus</name>
    <name type="synonym">Arthrobotrys oligospora</name>
    <dbReference type="NCBI Taxonomy" id="2813651"/>
    <lineage>
        <taxon>Eukaryota</taxon>
        <taxon>Fungi</taxon>
        <taxon>Dikarya</taxon>
        <taxon>Ascomycota</taxon>
        <taxon>Pezizomycotina</taxon>
        <taxon>Orbiliomycetes</taxon>
        <taxon>Orbiliales</taxon>
        <taxon>Orbiliaceae</taxon>
        <taxon>Orbilia</taxon>
    </lineage>
</organism>
<reference evidence="4 5" key="1">
    <citation type="submission" date="2019-06" db="EMBL/GenBank/DDBJ databases">
        <authorList>
            <person name="Palmer J.M."/>
        </authorList>
    </citation>
    <scope>NUCLEOTIDE SEQUENCE [LARGE SCALE GENOMIC DNA]</scope>
    <source>
        <strain evidence="4 5">TWF191</strain>
    </source>
</reference>
<dbReference type="AlphaFoldDB" id="A0A7C8UN54"/>
<keyword evidence="2" id="KW-0067">ATP-binding</keyword>
<accession>A0A7C8UN54</accession>
<protein>
    <submittedName>
        <fullName evidence="4">Uncharacterized protein</fullName>
    </submittedName>
</protein>
<dbReference type="GO" id="GO:0005524">
    <property type="term" value="F:ATP binding"/>
    <property type="evidence" value="ECO:0007669"/>
    <property type="project" value="UniProtKB-KW"/>
</dbReference>
<evidence type="ECO:0000313" key="4">
    <source>
        <dbReference type="EMBL" id="KAF3216935.1"/>
    </source>
</evidence>
<proteinExistence type="predicted"/>
<feature type="region of interest" description="Disordered" evidence="3">
    <location>
        <begin position="707"/>
        <end position="738"/>
    </location>
</feature>
<evidence type="ECO:0000313" key="5">
    <source>
        <dbReference type="Proteomes" id="UP000483672"/>
    </source>
</evidence>
<feature type="region of interest" description="Disordered" evidence="3">
    <location>
        <begin position="791"/>
        <end position="815"/>
    </location>
</feature>
<feature type="compositionally biased region" description="Low complexity" evidence="3">
    <location>
        <begin position="709"/>
        <end position="720"/>
    </location>
</feature>
<dbReference type="PANTHER" id="PTHR14187:SF82">
    <property type="entry name" value="FAMILY CHAPERONE, PUTATIVE (AFU_ORTHOLOGUE AFUA_7G08575)-RELATED"/>
    <property type="match status" value="1"/>
</dbReference>
<feature type="compositionally biased region" description="Low complexity" evidence="3">
    <location>
        <begin position="66"/>
        <end position="92"/>
    </location>
</feature>
<dbReference type="SUPFAM" id="SSF53067">
    <property type="entry name" value="Actin-like ATPase domain"/>
    <property type="match status" value="2"/>
</dbReference>